<evidence type="ECO:0000313" key="2">
    <source>
        <dbReference type="EMBL" id="KAL1406524.1"/>
    </source>
</evidence>
<feature type="region of interest" description="Disordered" evidence="1">
    <location>
        <begin position="122"/>
        <end position="154"/>
    </location>
</feature>
<name>A0ABR3PVR3_9TREE</name>
<feature type="compositionally biased region" description="Pro residues" evidence="1">
    <location>
        <begin position="128"/>
        <end position="150"/>
    </location>
</feature>
<dbReference type="Proteomes" id="UP001565368">
    <property type="component" value="Unassembled WGS sequence"/>
</dbReference>
<dbReference type="RefSeq" id="XP_069206468.1">
    <property type="nucleotide sequence ID" value="XM_069356627.1"/>
</dbReference>
<keyword evidence="3" id="KW-1185">Reference proteome</keyword>
<organism evidence="2 3">
    <name type="scientific">Vanrija albida</name>
    <dbReference type="NCBI Taxonomy" id="181172"/>
    <lineage>
        <taxon>Eukaryota</taxon>
        <taxon>Fungi</taxon>
        <taxon>Dikarya</taxon>
        <taxon>Basidiomycota</taxon>
        <taxon>Agaricomycotina</taxon>
        <taxon>Tremellomycetes</taxon>
        <taxon>Trichosporonales</taxon>
        <taxon>Trichosporonaceae</taxon>
        <taxon>Vanrija</taxon>
    </lineage>
</organism>
<protein>
    <submittedName>
        <fullName evidence="2">Uncharacterized protein</fullName>
    </submittedName>
</protein>
<comment type="caution">
    <text evidence="2">The sequence shown here is derived from an EMBL/GenBank/DDBJ whole genome shotgun (WGS) entry which is preliminary data.</text>
</comment>
<sequence length="208" mass="22164">MAYASSNDQYYLSDVDSPVGLALLRKLDSGAVGPLRAETLLRKHVGARLEAHVTAHRVISELEYMEQRVGAATTRLADGQIDPSLAPAFLSVREELSIGSSEALRRRGILEQASKTLEAIRKRQADQRPPPGYADAVPSPPLPSPPPPVPAAEGAGTSVARLLAELRETEDARRAAVDKYLACEERCAALAAQLEAAQAAQAGCTCTR</sequence>
<evidence type="ECO:0000313" key="3">
    <source>
        <dbReference type="Proteomes" id="UP001565368"/>
    </source>
</evidence>
<gene>
    <name evidence="2" type="ORF">Q8F55_008229</name>
</gene>
<dbReference type="EMBL" id="JBBXJM010000006">
    <property type="protein sequence ID" value="KAL1406524.1"/>
    <property type="molecule type" value="Genomic_DNA"/>
</dbReference>
<accession>A0ABR3PVR3</accession>
<evidence type="ECO:0000256" key="1">
    <source>
        <dbReference type="SAM" id="MobiDB-lite"/>
    </source>
</evidence>
<reference evidence="2 3" key="1">
    <citation type="submission" date="2023-08" db="EMBL/GenBank/DDBJ databases">
        <title>Annotated Genome Sequence of Vanrija albida AlHP1.</title>
        <authorList>
            <person name="Herzog R."/>
        </authorList>
    </citation>
    <scope>NUCLEOTIDE SEQUENCE [LARGE SCALE GENOMIC DNA]</scope>
    <source>
        <strain evidence="2 3">AlHP1</strain>
    </source>
</reference>
<dbReference type="GeneID" id="95989272"/>
<proteinExistence type="predicted"/>